<sequence length="87" mass="9745">MEWTIPKVDPRLYLNVSHPFSTFICGSQGSGKSHTLSCILENCLIPSRAGRVPSPLTGLSFIMIHSLVIQWNPLVKQPLCRHILMCK</sequence>
<reference evidence="2" key="1">
    <citation type="submission" date="2019-04" db="EMBL/GenBank/DDBJ databases">
        <title>Friends and foes A comparative genomics studyof 23 Aspergillus species from section Flavi.</title>
        <authorList>
            <consortium name="DOE Joint Genome Institute"/>
            <person name="Kjaerbolling I."/>
            <person name="Vesth T."/>
            <person name="Frisvad J.C."/>
            <person name="Nybo J.L."/>
            <person name="Theobald S."/>
            <person name="Kildgaard S."/>
            <person name="Isbrandt T."/>
            <person name="Kuo A."/>
            <person name="Sato A."/>
            <person name="Lyhne E.K."/>
            <person name="Kogle M.E."/>
            <person name="Wiebenga A."/>
            <person name="Kun R.S."/>
            <person name="Lubbers R.J."/>
            <person name="Makela M.R."/>
            <person name="Barry K."/>
            <person name="Chovatia M."/>
            <person name="Clum A."/>
            <person name="Daum C."/>
            <person name="Haridas S."/>
            <person name="He G."/>
            <person name="LaButti K."/>
            <person name="Lipzen A."/>
            <person name="Mondo S."/>
            <person name="Riley R."/>
            <person name="Salamov A."/>
            <person name="Simmons B.A."/>
            <person name="Magnuson J.K."/>
            <person name="Henrissat B."/>
            <person name="Mortensen U.H."/>
            <person name="Larsen T.O."/>
            <person name="Devries R.P."/>
            <person name="Grigoriev I.V."/>
            <person name="Machida M."/>
            <person name="Baker S.E."/>
            <person name="Andersen M.R."/>
        </authorList>
    </citation>
    <scope>NUCLEOTIDE SEQUENCE [LARGE SCALE GENOMIC DNA]</scope>
    <source>
        <strain evidence="2">CBS 130015</strain>
    </source>
</reference>
<dbReference type="Proteomes" id="UP000325433">
    <property type="component" value="Unassembled WGS sequence"/>
</dbReference>
<name>A0A5N6VYD1_9EURO</name>
<accession>A0A5N6VYD1</accession>
<dbReference type="EMBL" id="ML738336">
    <property type="protein sequence ID" value="KAE8312120.1"/>
    <property type="molecule type" value="Genomic_DNA"/>
</dbReference>
<keyword evidence="2" id="KW-1185">Reference proteome</keyword>
<organism evidence="1 2">
    <name type="scientific">Aspergillus transmontanensis</name>
    <dbReference type="NCBI Taxonomy" id="1034304"/>
    <lineage>
        <taxon>Eukaryota</taxon>
        <taxon>Fungi</taxon>
        <taxon>Dikarya</taxon>
        <taxon>Ascomycota</taxon>
        <taxon>Pezizomycotina</taxon>
        <taxon>Eurotiomycetes</taxon>
        <taxon>Eurotiomycetidae</taxon>
        <taxon>Eurotiales</taxon>
        <taxon>Aspergillaceae</taxon>
        <taxon>Aspergillus</taxon>
        <taxon>Aspergillus subgen. Circumdati</taxon>
    </lineage>
</organism>
<dbReference type="AlphaFoldDB" id="A0A5N6VYD1"/>
<proteinExistence type="predicted"/>
<evidence type="ECO:0000313" key="2">
    <source>
        <dbReference type="Proteomes" id="UP000325433"/>
    </source>
</evidence>
<evidence type="ECO:0000313" key="1">
    <source>
        <dbReference type="EMBL" id="KAE8312120.1"/>
    </source>
</evidence>
<gene>
    <name evidence="1" type="ORF">BDV41DRAFT_539835</name>
</gene>
<protein>
    <submittedName>
        <fullName evidence="1">Uncharacterized protein</fullName>
    </submittedName>
</protein>